<accession>A0A0V1FF75</accession>
<organism evidence="1 2">
    <name type="scientific">Trichinella pseudospiralis</name>
    <name type="common">Parasitic roundworm</name>
    <dbReference type="NCBI Taxonomy" id="6337"/>
    <lineage>
        <taxon>Eukaryota</taxon>
        <taxon>Metazoa</taxon>
        <taxon>Ecdysozoa</taxon>
        <taxon>Nematoda</taxon>
        <taxon>Enoplea</taxon>
        <taxon>Dorylaimia</taxon>
        <taxon>Trichinellida</taxon>
        <taxon>Trichinellidae</taxon>
        <taxon>Trichinella</taxon>
    </lineage>
</organism>
<name>A0A0V1FF75_TRIPS</name>
<keyword evidence="2" id="KW-1185">Reference proteome</keyword>
<protein>
    <submittedName>
        <fullName evidence="1">Uncharacterized protein</fullName>
    </submittedName>
</protein>
<dbReference type="AlphaFoldDB" id="A0A0V1FF75"/>
<proteinExistence type="predicted"/>
<dbReference type="EMBL" id="JYDT01000110">
    <property type="protein sequence ID" value="KRY84620.1"/>
    <property type="molecule type" value="Genomic_DNA"/>
</dbReference>
<sequence>MQITITIKRSLAAEVRSIITQKYSTFLLLLLLFKTVHTCMMKLMKQKKGENANNTRQITDGT</sequence>
<evidence type="ECO:0000313" key="2">
    <source>
        <dbReference type="Proteomes" id="UP000054995"/>
    </source>
</evidence>
<dbReference type="Proteomes" id="UP000054995">
    <property type="component" value="Unassembled WGS sequence"/>
</dbReference>
<comment type="caution">
    <text evidence="1">The sequence shown here is derived from an EMBL/GenBank/DDBJ whole genome shotgun (WGS) entry which is preliminary data.</text>
</comment>
<reference evidence="1 2" key="1">
    <citation type="submission" date="2015-01" db="EMBL/GenBank/DDBJ databases">
        <title>Evolution of Trichinella species and genotypes.</title>
        <authorList>
            <person name="Korhonen P.K."/>
            <person name="Edoardo P."/>
            <person name="Giuseppe L.R."/>
            <person name="Gasser R.B."/>
        </authorList>
    </citation>
    <scope>NUCLEOTIDE SEQUENCE [LARGE SCALE GENOMIC DNA]</scope>
    <source>
        <strain evidence="1">ISS470</strain>
    </source>
</reference>
<gene>
    <name evidence="1" type="ORF">T4D_10108</name>
</gene>
<evidence type="ECO:0000313" key="1">
    <source>
        <dbReference type="EMBL" id="KRY84620.1"/>
    </source>
</evidence>